<dbReference type="InterPro" id="IPR036396">
    <property type="entry name" value="Cyt_P450_sf"/>
</dbReference>
<evidence type="ECO:0000256" key="3">
    <source>
        <dbReference type="ARBA" id="ARBA00023004"/>
    </source>
</evidence>
<accession>A0A392QJ71</accession>
<comment type="caution">
    <text evidence="4">The sequence shown here is derived from an EMBL/GenBank/DDBJ whole genome shotgun (WGS) entry which is preliminary data.</text>
</comment>
<dbReference type="PANTHER" id="PTHR47955">
    <property type="entry name" value="CYTOCHROME P450 FAMILY 71 PROTEIN"/>
    <property type="match status" value="1"/>
</dbReference>
<sequence>MMEYIKECCSSTSPLNLTELCSTITNDIVCRVALGKRYGEGRGMKFQEVSSEFEELLGAEKCAKYLDEFMEQVIEEHISRRSDGDVSVDSEDQNDFVDVLLSVQKTNKSLPLLD</sequence>
<name>A0A392QJ71_9FABA</name>
<dbReference type="GO" id="GO:0004497">
    <property type="term" value="F:monooxygenase activity"/>
    <property type="evidence" value="ECO:0007669"/>
    <property type="project" value="InterPro"/>
</dbReference>
<dbReference type="GO" id="GO:0005506">
    <property type="term" value="F:iron ion binding"/>
    <property type="evidence" value="ECO:0007669"/>
    <property type="project" value="InterPro"/>
</dbReference>
<dbReference type="SUPFAM" id="SSF48264">
    <property type="entry name" value="Cytochrome P450"/>
    <property type="match status" value="1"/>
</dbReference>
<keyword evidence="5" id="KW-1185">Reference proteome</keyword>
<dbReference type="EMBL" id="LXQA010139104">
    <property type="protein sequence ID" value="MCI24009.1"/>
    <property type="molecule type" value="Genomic_DNA"/>
</dbReference>
<evidence type="ECO:0000256" key="1">
    <source>
        <dbReference type="ARBA" id="ARBA00010617"/>
    </source>
</evidence>
<reference evidence="4 5" key="1">
    <citation type="journal article" date="2018" name="Front. Plant Sci.">
        <title>Red Clover (Trifolium pratense) and Zigzag Clover (T. medium) - A Picture of Genomic Similarities and Differences.</title>
        <authorList>
            <person name="Dluhosova J."/>
            <person name="Istvanek J."/>
            <person name="Nedelnik J."/>
            <person name="Repkova J."/>
        </authorList>
    </citation>
    <scope>NUCLEOTIDE SEQUENCE [LARGE SCALE GENOMIC DNA]</scope>
    <source>
        <strain evidence="5">cv. 10/8</strain>
        <tissue evidence="4">Leaf</tissue>
    </source>
</reference>
<dbReference type="Gene3D" id="1.10.630.10">
    <property type="entry name" value="Cytochrome P450"/>
    <property type="match status" value="1"/>
</dbReference>
<dbReference type="GO" id="GO:0020037">
    <property type="term" value="F:heme binding"/>
    <property type="evidence" value="ECO:0007669"/>
    <property type="project" value="InterPro"/>
</dbReference>
<keyword evidence="3" id="KW-0408">Iron</keyword>
<feature type="non-terminal residue" evidence="4">
    <location>
        <position position="114"/>
    </location>
</feature>
<evidence type="ECO:0000256" key="2">
    <source>
        <dbReference type="ARBA" id="ARBA00022723"/>
    </source>
</evidence>
<evidence type="ECO:0000313" key="4">
    <source>
        <dbReference type="EMBL" id="MCI24009.1"/>
    </source>
</evidence>
<dbReference type="GO" id="GO:0016705">
    <property type="term" value="F:oxidoreductase activity, acting on paired donors, with incorporation or reduction of molecular oxygen"/>
    <property type="evidence" value="ECO:0007669"/>
    <property type="project" value="InterPro"/>
</dbReference>
<evidence type="ECO:0000313" key="5">
    <source>
        <dbReference type="Proteomes" id="UP000265520"/>
    </source>
</evidence>
<dbReference type="Proteomes" id="UP000265520">
    <property type="component" value="Unassembled WGS sequence"/>
</dbReference>
<keyword evidence="2" id="KW-0479">Metal-binding</keyword>
<proteinExistence type="inferred from homology"/>
<protein>
    <submittedName>
        <fullName evidence="4">Cytochrome P450 71A26-like</fullName>
    </submittedName>
</protein>
<comment type="similarity">
    <text evidence="1">Belongs to the cytochrome P450 family.</text>
</comment>
<dbReference type="AlphaFoldDB" id="A0A392QJ71"/>
<organism evidence="4 5">
    <name type="scientific">Trifolium medium</name>
    <dbReference type="NCBI Taxonomy" id="97028"/>
    <lineage>
        <taxon>Eukaryota</taxon>
        <taxon>Viridiplantae</taxon>
        <taxon>Streptophyta</taxon>
        <taxon>Embryophyta</taxon>
        <taxon>Tracheophyta</taxon>
        <taxon>Spermatophyta</taxon>
        <taxon>Magnoliopsida</taxon>
        <taxon>eudicotyledons</taxon>
        <taxon>Gunneridae</taxon>
        <taxon>Pentapetalae</taxon>
        <taxon>rosids</taxon>
        <taxon>fabids</taxon>
        <taxon>Fabales</taxon>
        <taxon>Fabaceae</taxon>
        <taxon>Papilionoideae</taxon>
        <taxon>50 kb inversion clade</taxon>
        <taxon>NPAAA clade</taxon>
        <taxon>Hologalegina</taxon>
        <taxon>IRL clade</taxon>
        <taxon>Trifolieae</taxon>
        <taxon>Trifolium</taxon>
    </lineage>
</organism>